<keyword evidence="1" id="KW-0472">Membrane</keyword>
<dbReference type="AlphaFoldDB" id="A0A4U6X878"/>
<organism evidence="2 3">
    <name type="scientific">Colletotrichum tanaceti</name>
    <dbReference type="NCBI Taxonomy" id="1306861"/>
    <lineage>
        <taxon>Eukaryota</taxon>
        <taxon>Fungi</taxon>
        <taxon>Dikarya</taxon>
        <taxon>Ascomycota</taxon>
        <taxon>Pezizomycotina</taxon>
        <taxon>Sordariomycetes</taxon>
        <taxon>Hypocreomycetidae</taxon>
        <taxon>Glomerellales</taxon>
        <taxon>Glomerellaceae</taxon>
        <taxon>Colletotrichum</taxon>
        <taxon>Colletotrichum destructivum species complex</taxon>
    </lineage>
</organism>
<reference evidence="2 3" key="1">
    <citation type="journal article" date="2019" name="PLoS ONE">
        <title>Comparative genome analysis indicates high evolutionary potential of pathogenicity genes in Colletotrichum tanaceti.</title>
        <authorList>
            <person name="Lelwala R.V."/>
            <person name="Korhonen P.K."/>
            <person name="Young N.D."/>
            <person name="Scott J.B."/>
            <person name="Ades P.A."/>
            <person name="Gasser R.B."/>
            <person name="Taylor P.W.J."/>
        </authorList>
    </citation>
    <scope>NUCLEOTIDE SEQUENCE [LARGE SCALE GENOMIC DNA]</scope>
    <source>
        <strain evidence="2">BRIP57314</strain>
    </source>
</reference>
<feature type="transmembrane region" description="Helical" evidence="1">
    <location>
        <begin position="16"/>
        <end position="40"/>
    </location>
</feature>
<dbReference type="OrthoDB" id="10514929at2759"/>
<dbReference type="Proteomes" id="UP000310108">
    <property type="component" value="Unassembled WGS sequence"/>
</dbReference>
<sequence>MLFTEIQDPTLVTREIFGFLALLVLILALLALLILVLVALMHTLQWCEMPCGKVLKFNPFNNRRHAENCKDGLCRAFEGFGESFQAPGDYERGLVQLIVETRGFMSPQDAVLKWGFVNIDAQLSDK</sequence>
<evidence type="ECO:0000256" key="1">
    <source>
        <dbReference type="SAM" id="Phobius"/>
    </source>
</evidence>
<keyword evidence="1" id="KW-1133">Transmembrane helix</keyword>
<evidence type="ECO:0000313" key="3">
    <source>
        <dbReference type="Proteomes" id="UP000310108"/>
    </source>
</evidence>
<keyword evidence="3" id="KW-1185">Reference proteome</keyword>
<accession>A0A4U6X878</accession>
<comment type="caution">
    <text evidence="2">The sequence shown here is derived from an EMBL/GenBank/DDBJ whole genome shotgun (WGS) entry which is preliminary data.</text>
</comment>
<proteinExistence type="predicted"/>
<protein>
    <submittedName>
        <fullName evidence="2">Uncharacterized protein</fullName>
    </submittedName>
</protein>
<evidence type="ECO:0000313" key="2">
    <source>
        <dbReference type="EMBL" id="TKW51728.1"/>
    </source>
</evidence>
<gene>
    <name evidence="2" type="ORF">CTA1_9008</name>
</gene>
<dbReference type="EMBL" id="PJEX01000286">
    <property type="protein sequence ID" value="TKW51728.1"/>
    <property type="molecule type" value="Genomic_DNA"/>
</dbReference>
<keyword evidence="1" id="KW-0812">Transmembrane</keyword>
<name>A0A4U6X878_9PEZI</name>